<feature type="compositionally biased region" description="Basic and acidic residues" evidence="1">
    <location>
        <begin position="56"/>
        <end position="78"/>
    </location>
</feature>
<feature type="region of interest" description="Disordered" evidence="1">
    <location>
        <begin position="56"/>
        <end position="87"/>
    </location>
</feature>
<sequence length="87" mass="10133">MSSVEREMIRRVEDYLKAKNNPTVSVRKKGHTANPDFVTPEPKICKRYEQLDEEKNGCSVEHTEDPNREGSVHVHINVEDEENPWTK</sequence>
<dbReference type="AlphaFoldDB" id="A0A0F9JVP4"/>
<comment type="caution">
    <text evidence="2">The sequence shown here is derived from an EMBL/GenBank/DDBJ whole genome shotgun (WGS) entry which is preliminary data.</text>
</comment>
<evidence type="ECO:0000313" key="2">
    <source>
        <dbReference type="EMBL" id="KKM02998.1"/>
    </source>
</evidence>
<gene>
    <name evidence="2" type="ORF">LCGC14_1778770</name>
</gene>
<accession>A0A0F9JVP4</accession>
<dbReference type="EMBL" id="LAZR01016789">
    <property type="protein sequence ID" value="KKM02998.1"/>
    <property type="molecule type" value="Genomic_DNA"/>
</dbReference>
<proteinExistence type="predicted"/>
<name>A0A0F9JVP4_9ZZZZ</name>
<evidence type="ECO:0000256" key="1">
    <source>
        <dbReference type="SAM" id="MobiDB-lite"/>
    </source>
</evidence>
<protein>
    <submittedName>
        <fullName evidence="2">Uncharacterized protein</fullName>
    </submittedName>
</protein>
<reference evidence="2" key="1">
    <citation type="journal article" date="2015" name="Nature">
        <title>Complex archaea that bridge the gap between prokaryotes and eukaryotes.</title>
        <authorList>
            <person name="Spang A."/>
            <person name="Saw J.H."/>
            <person name="Jorgensen S.L."/>
            <person name="Zaremba-Niedzwiedzka K."/>
            <person name="Martijn J."/>
            <person name="Lind A.E."/>
            <person name="van Eijk R."/>
            <person name="Schleper C."/>
            <person name="Guy L."/>
            <person name="Ettema T.J."/>
        </authorList>
    </citation>
    <scope>NUCLEOTIDE SEQUENCE</scope>
</reference>
<organism evidence="2">
    <name type="scientific">marine sediment metagenome</name>
    <dbReference type="NCBI Taxonomy" id="412755"/>
    <lineage>
        <taxon>unclassified sequences</taxon>
        <taxon>metagenomes</taxon>
        <taxon>ecological metagenomes</taxon>
    </lineage>
</organism>